<dbReference type="OrthoDB" id="6500128at2759"/>
<dbReference type="PANTHER" id="PTHR24223:SF399">
    <property type="entry name" value="ABC TRANSPORTER ATNG"/>
    <property type="match status" value="1"/>
</dbReference>
<feature type="transmembrane region" description="Helical" evidence="12">
    <location>
        <begin position="577"/>
        <end position="597"/>
    </location>
</feature>
<dbReference type="GO" id="GO:0016020">
    <property type="term" value="C:membrane"/>
    <property type="evidence" value="ECO:0007669"/>
    <property type="project" value="InterPro"/>
</dbReference>
<organism evidence="15 16">
    <name type="scientific">Entomortierella chlamydospora</name>
    <dbReference type="NCBI Taxonomy" id="101097"/>
    <lineage>
        <taxon>Eukaryota</taxon>
        <taxon>Fungi</taxon>
        <taxon>Fungi incertae sedis</taxon>
        <taxon>Mucoromycota</taxon>
        <taxon>Mortierellomycotina</taxon>
        <taxon>Mortierellomycetes</taxon>
        <taxon>Mortierellales</taxon>
        <taxon>Mortierellaceae</taxon>
        <taxon>Entomortierella</taxon>
    </lineage>
</organism>
<comment type="subcellular location">
    <subcellularLocation>
        <location evidence="1">Endomembrane system</location>
        <topology evidence="1">Multi-pass membrane protein</topology>
    </subcellularLocation>
</comment>
<feature type="region of interest" description="Disordered" evidence="11">
    <location>
        <begin position="663"/>
        <end position="721"/>
    </location>
</feature>
<dbReference type="SUPFAM" id="SSF90123">
    <property type="entry name" value="ABC transporter transmembrane region"/>
    <property type="match status" value="2"/>
</dbReference>
<dbReference type="InterPro" id="IPR044726">
    <property type="entry name" value="ABCC_6TM_D2"/>
</dbReference>
<evidence type="ECO:0000256" key="2">
    <source>
        <dbReference type="ARBA" id="ARBA00009726"/>
    </source>
</evidence>
<feature type="transmembrane region" description="Helical" evidence="12">
    <location>
        <begin position="522"/>
        <end position="548"/>
    </location>
</feature>
<dbReference type="FunFam" id="3.40.50.300:FF:000074">
    <property type="entry name" value="Multidrug resistance-associated protein 5 isoform 1"/>
    <property type="match status" value="1"/>
</dbReference>
<feature type="compositionally biased region" description="Basic and acidic residues" evidence="11">
    <location>
        <begin position="672"/>
        <end position="687"/>
    </location>
</feature>
<comment type="caution">
    <text evidence="15">The sequence shown here is derived from an EMBL/GenBank/DDBJ whole genome shotgun (WGS) entry which is preliminary data.</text>
</comment>
<reference evidence="15" key="1">
    <citation type="journal article" date="2020" name="Fungal Divers.">
        <title>Resolving the Mortierellaceae phylogeny through synthesis of multi-gene phylogenetics and phylogenomics.</title>
        <authorList>
            <person name="Vandepol N."/>
            <person name="Liber J."/>
            <person name="Desiro A."/>
            <person name="Na H."/>
            <person name="Kennedy M."/>
            <person name="Barry K."/>
            <person name="Grigoriev I.V."/>
            <person name="Miller A.N."/>
            <person name="O'Donnell K."/>
            <person name="Stajich J.E."/>
            <person name="Bonito G."/>
        </authorList>
    </citation>
    <scope>NUCLEOTIDE SEQUENCE</scope>
    <source>
        <strain evidence="15">NRRL 2769</strain>
    </source>
</reference>
<dbReference type="GO" id="GO:0016887">
    <property type="term" value="F:ATP hydrolysis activity"/>
    <property type="evidence" value="ECO:0007669"/>
    <property type="project" value="InterPro"/>
</dbReference>
<feature type="transmembrane region" description="Helical" evidence="12">
    <location>
        <begin position="62"/>
        <end position="82"/>
    </location>
</feature>
<dbReference type="Proteomes" id="UP000703661">
    <property type="component" value="Unassembled WGS sequence"/>
</dbReference>
<dbReference type="Pfam" id="PF00664">
    <property type="entry name" value="ABC_membrane"/>
    <property type="match status" value="2"/>
</dbReference>
<dbReference type="GO" id="GO:0012505">
    <property type="term" value="C:endomembrane system"/>
    <property type="evidence" value="ECO:0007669"/>
    <property type="project" value="UniProtKB-SubCell"/>
</dbReference>
<dbReference type="InterPro" id="IPR027417">
    <property type="entry name" value="P-loop_NTPase"/>
</dbReference>
<keyword evidence="5" id="KW-0677">Repeat</keyword>
<dbReference type="CDD" id="cd18580">
    <property type="entry name" value="ABC_6TM_ABCC_D2"/>
    <property type="match status" value="1"/>
</dbReference>
<dbReference type="FunFam" id="3.40.50.300:FF:000997">
    <property type="entry name" value="Multidrug resistance-associated protein 1"/>
    <property type="match status" value="1"/>
</dbReference>
<dbReference type="InterPro" id="IPR056227">
    <property type="entry name" value="TMD0_ABC"/>
</dbReference>
<evidence type="ECO:0000256" key="7">
    <source>
        <dbReference type="ARBA" id="ARBA00022840"/>
    </source>
</evidence>
<dbReference type="CDD" id="cd18579">
    <property type="entry name" value="ABC_6TM_ABCC_D1"/>
    <property type="match status" value="1"/>
</dbReference>
<feature type="compositionally biased region" description="Acidic residues" evidence="11">
    <location>
        <begin position="950"/>
        <end position="962"/>
    </location>
</feature>
<dbReference type="Gene3D" id="1.20.1560.10">
    <property type="entry name" value="ABC transporter type 1, transmembrane domain"/>
    <property type="match status" value="2"/>
</dbReference>
<dbReference type="InterPro" id="IPR044746">
    <property type="entry name" value="ABCC_6TM_D1"/>
</dbReference>
<name>A0A9P6MYX8_9FUNG</name>
<evidence type="ECO:0000256" key="6">
    <source>
        <dbReference type="ARBA" id="ARBA00022741"/>
    </source>
</evidence>
<evidence type="ECO:0000256" key="11">
    <source>
        <dbReference type="SAM" id="MobiDB-lite"/>
    </source>
</evidence>
<dbReference type="FunFam" id="1.20.1560.10:FF:000013">
    <property type="entry name" value="ABC transporter C family member 2"/>
    <property type="match status" value="1"/>
</dbReference>
<sequence length="1606" mass="177587">MPFCDAEGWTVFSESRPMDFTLCFQDSVLTLIPSVILLIFITPRINKVIGKGRLEGVKASPLFHLKMLLVLAAVGIQVAFLAELVSESNYLSSALLSTVLYLVGLIAAAALHYFEYFNIANPSAGLLIFWLFTALISIFPTRSWIEITPNGLSSPLPLLKLLFTIVSFLIFILENIPKPKRESLKRHDALPIDQKNPSPEPRSNYFVRVTFFWLVPLLEKGKKKALKMDDLFDLNPKLLSYPLYLTTKAKMDADEAIKLQAIKDEETKGINEEDSKIKRGGINLFGTLAYTAGYSFLAAIFPRILYIAAYYVRPILFSDLISFISTYSSTSLSQGIAPEPAWVGFGLLIAVFASGTLATIFNNQYVFICYNASIKTRGVLINLIYRKSLRLSSTDKQEGMGSIVNHMSTDVDNIMQFFNIAHYSWSSIVELIITAIMLYNEVRYAMFASIGAAFVIVLCAGLASPQIAKANKAMMARSDHRLKLVTELVTYIKSVKLYAWEKYFAGKINKAREDQIVELRRFYSWLTVLVSFGNSIIPFCIFSTLAAYSGIATEDEPLDTRRIFVTITLINMLQEPIGYVMGSANTIFTGIVSYGRLRDFLNSEEINSENVLRNPDAASSDVAYEVTDGTFGWYSPSAIKALAEKKEKEAAAKAEAEAKEKALAEKKKKSGKKTDEETESGEKGDKAELDEEDEKDTTKVLDEKKDDSESVPDGSRDNTGPVLHNISFSIKRGSLSLVVGRVGEGKSSLVGALLGEMHKYSGTVRSFGSLAYVSQSAWILNDTVRNNILFGRPYDKQRYLETIRACALTPDFKMLVSGDKTVIGEKGINLSGGQKQRISIARAVYANADVYIFDDPLSAVDAHVDEHIFKNVFKSILASKTRILITNGVNHLKDADQIILIKQGRISQDGHYEELIQNEGGDLFRLVQESKLVASKEEDEKEGDEKESITEGEDDLEEGEESNTEHSGDEDAVDTTAEKPDMVKRPSFKRNKSSGVKEDFVELDEKDEVDEEVIAKGNVGWPVYKYYLSSIGLFSISMLVLASACMVGIQVGTQLWQGHWGKSNDITAAESAIAGAPVQPEHSTGYWVATYFAWSISFTLVLALLSGVSLIYLSLRASKTLHSAMVSPLMRSPMSFFDVTSSGKIVNRFSHDITAVDTQLPVTFIHGLVTMFSAATIFGMCIAASPYFAIIMLPLSVAYYYLGGYFLVSNRELKRLDSAARSPLYAHFSETLAGLTVIRAFGDSSRFAVDAMGLLDRSQQTSYLINVSTRWLQIVLDFLSVIVLTSVGLLAILTRHSANQQVFSIVLSNIGSLTLMMSDVLTCACTLETLIVSVERIREYINLQPEARDYIPDSKTDEAWPQRGQITFSQYSTRYREGLDLVLKDINVTINGGERVGIVGRTGAGKSSVTLALFRIVEAAKGSITIDGIDISTLGLHELRSHLTIIPQDPFLFGDSIRVNLDPFNKHTDAEIWAALESASLKSYVQTLPEGISSTIDNGGENMSLGQRQLMSLARAMLAQNTRVLCLDEATAAIDVETDNAIQRALRREFAGCTVLTIAHRINTIMDSDRILVLEKGEVAEYDSPENLLQKKDSIFFSLANKSGNA</sequence>
<dbReference type="Pfam" id="PF24357">
    <property type="entry name" value="TMD0_ABC"/>
    <property type="match status" value="1"/>
</dbReference>
<evidence type="ECO:0000256" key="5">
    <source>
        <dbReference type="ARBA" id="ARBA00022737"/>
    </source>
</evidence>
<dbReference type="InterPro" id="IPR003593">
    <property type="entry name" value="AAA+_ATPase"/>
</dbReference>
<feature type="transmembrane region" description="Helical" evidence="12">
    <location>
        <begin position="157"/>
        <end position="176"/>
    </location>
</feature>
<feature type="transmembrane region" description="Helical" evidence="12">
    <location>
        <begin position="1091"/>
        <end position="1115"/>
    </location>
</feature>
<feature type="transmembrane region" description="Helical" evidence="12">
    <location>
        <begin position="1186"/>
        <end position="1208"/>
    </location>
</feature>
<dbReference type="Gene3D" id="3.40.50.300">
    <property type="entry name" value="P-loop containing nucleotide triphosphate hydrolases"/>
    <property type="match status" value="2"/>
</dbReference>
<evidence type="ECO:0000256" key="3">
    <source>
        <dbReference type="ARBA" id="ARBA00022448"/>
    </source>
</evidence>
<evidence type="ECO:0000256" key="8">
    <source>
        <dbReference type="ARBA" id="ARBA00022989"/>
    </source>
</evidence>
<feature type="transmembrane region" description="Helical" evidence="12">
    <location>
        <begin position="1160"/>
        <end position="1180"/>
    </location>
</feature>
<dbReference type="SMART" id="SM00382">
    <property type="entry name" value="AAA"/>
    <property type="match status" value="2"/>
</dbReference>
<feature type="region of interest" description="Disordered" evidence="11">
    <location>
        <begin position="934"/>
        <end position="990"/>
    </location>
</feature>
<feature type="transmembrane region" description="Helical" evidence="12">
    <location>
        <begin position="1026"/>
        <end position="1049"/>
    </location>
</feature>
<dbReference type="SUPFAM" id="SSF52540">
    <property type="entry name" value="P-loop containing nucleoside triphosphate hydrolases"/>
    <property type="match status" value="2"/>
</dbReference>
<dbReference type="PROSITE" id="PS50893">
    <property type="entry name" value="ABC_TRANSPORTER_2"/>
    <property type="match status" value="2"/>
</dbReference>
<dbReference type="PROSITE" id="PS00211">
    <property type="entry name" value="ABC_TRANSPORTER_1"/>
    <property type="match status" value="2"/>
</dbReference>
<keyword evidence="3" id="KW-0813">Transport</keyword>
<dbReference type="EMBL" id="JAAAID010000396">
    <property type="protein sequence ID" value="KAG0018010.1"/>
    <property type="molecule type" value="Genomic_DNA"/>
</dbReference>
<evidence type="ECO:0000256" key="9">
    <source>
        <dbReference type="ARBA" id="ARBA00023136"/>
    </source>
</evidence>
<dbReference type="PROSITE" id="PS50929">
    <property type="entry name" value="ABC_TM1F"/>
    <property type="match status" value="2"/>
</dbReference>
<evidence type="ECO:0008006" key="17">
    <source>
        <dbReference type="Google" id="ProtNLM"/>
    </source>
</evidence>
<evidence type="ECO:0000259" key="13">
    <source>
        <dbReference type="PROSITE" id="PS50893"/>
    </source>
</evidence>
<dbReference type="InterPro" id="IPR036640">
    <property type="entry name" value="ABC1_TM_sf"/>
</dbReference>
<keyword evidence="9 12" id="KW-0472">Membrane</keyword>
<accession>A0A9P6MYX8</accession>
<feature type="transmembrane region" description="Helical" evidence="12">
    <location>
        <begin position="341"/>
        <end position="361"/>
    </location>
</feature>
<feature type="compositionally biased region" description="Basic and acidic residues" evidence="11">
    <location>
        <begin position="934"/>
        <end position="949"/>
    </location>
</feature>
<feature type="transmembrane region" description="Helical" evidence="12">
    <location>
        <begin position="1274"/>
        <end position="1293"/>
    </location>
</feature>
<proteinExistence type="inferred from homology"/>
<evidence type="ECO:0000313" key="16">
    <source>
        <dbReference type="Proteomes" id="UP000703661"/>
    </source>
</evidence>
<feature type="compositionally biased region" description="Basic and acidic residues" evidence="11">
    <location>
        <begin position="696"/>
        <end position="708"/>
    </location>
</feature>
<evidence type="ECO:0000256" key="1">
    <source>
        <dbReference type="ARBA" id="ARBA00004127"/>
    </source>
</evidence>
<keyword evidence="16" id="KW-1185">Reference proteome</keyword>
<dbReference type="InterPro" id="IPR050173">
    <property type="entry name" value="ABC_transporter_C-like"/>
</dbReference>
<evidence type="ECO:0000259" key="14">
    <source>
        <dbReference type="PROSITE" id="PS50929"/>
    </source>
</evidence>
<dbReference type="GO" id="GO:0140359">
    <property type="term" value="F:ABC-type transporter activity"/>
    <property type="evidence" value="ECO:0007669"/>
    <property type="project" value="InterPro"/>
</dbReference>
<dbReference type="CDD" id="cd03244">
    <property type="entry name" value="ABCC_MRP_domain2"/>
    <property type="match status" value="1"/>
</dbReference>
<gene>
    <name evidence="15" type="ORF">BGZ80_007654</name>
</gene>
<feature type="domain" description="ABC transmembrane type-1" evidence="14">
    <location>
        <begin position="1079"/>
        <end position="1329"/>
    </location>
</feature>
<feature type="transmembrane region" description="Helical" evidence="12">
    <location>
        <begin position="417"/>
        <end position="439"/>
    </location>
</feature>
<keyword evidence="8 12" id="KW-1133">Transmembrane helix</keyword>
<evidence type="ECO:0000313" key="15">
    <source>
        <dbReference type="EMBL" id="KAG0018010.1"/>
    </source>
</evidence>
<dbReference type="GO" id="GO:0005524">
    <property type="term" value="F:ATP binding"/>
    <property type="evidence" value="ECO:0007669"/>
    <property type="project" value="UniProtKB-KW"/>
</dbReference>
<feature type="transmembrane region" description="Helical" evidence="12">
    <location>
        <begin position="20"/>
        <end position="41"/>
    </location>
</feature>
<protein>
    <recommendedName>
        <fullName evidence="17">P-loop containing nucleoside triphosphate hydrolase protein</fullName>
    </recommendedName>
</protein>
<feature type="transmembrane region" description="Helical" evidence="12">
    <location>
        <begin position="94"/>
        <end position="114"/>
    </location>
</feature>
<feature type="domain" description="ABC transporter" evidence="13">
    <location>
        <begin position="698"/>
        <end position="928"/>
    </location>
</feature>
<keyword evidence="4 12" id="KW-0812">Transmembrane</keyword>
<dbReference type="PANTHER" id="PTHR24223">
    <property type="entry name" value="ATP-BINDING CASSETTE SUB-FAMILY C"/>
    <property type="match status" value="1"/>
</dbReference>
<evidence type="ECO:0000256" key="4">
    <source>
        <dbReference type="ARBA" id="ARBA00022692"/>
    </source>
</evidence>
<dbReference type="InterPro" id="IPR017871">
    <property type="entry name" value="ABC_transporter-like_CS"/>
</dbReference>
<keyword evidence="7" id="KW-0067">ATP-binding</keyword>
<dbReference type="InterPro" id="IPR003439">
    <property type="entry name" value="ABC_transporter-like_ATP-bd"/>
</dbReference>
<feature type="domain" description="ABC transporter" evidence="13">
    <location>
        <begin position="1366"/>
        <end position="1601"/>
    </location>
</feature>
<dbReference type="InterPro" id="IPR011527">
    <property type="entry name" value="ABC1_TM_dom"/>
</dbReference>
<dbReference type="CDD" id="cd03250">
    <property type="entry name" value="ABCC_MRP_domain1"/>
    <property type="match status" value="1"/>
</dbReference>
<feature type="domain" description="ABC transmembrane type-1" evidence="14">
    <location>
        <begin position="304"/>
        <end position="587"/>
    </location>
</feature>
<evidence type="ECO:0000256" key="12">
    <source>
        <dbReference type="SAM" id="Phobius"/>
    </source>
</evidence>
<keyword evidence="6" id="KW-0547">Nucleotide-binding</keyword>
<comment type="similarity">
    <text evidence="2">Belongs to the ABC transporter superfamily. ABCC family. Conjugate transporter (TC 3.A.1.208) subfamily.</text>
</comment>
<feature type="transmembrane region" description="Helical" evidence="12">
    <location>
        <begin position="445"/>
        <end position="468"/>
    </location>
</feature>
<evidence type="ECO:0000256" key="10">
    <source>
        <dbReference type="ARBA" id="ARBA00023180"/>
    </source>
</evidence>
<keyword evidence="10" id="KW-0325">Glycoprotein</keyword>
<feature type="transmembrane region" description="Helical" evidence="12">
    <location>
        <begin position="126"/>
        <end position="145"/>
    </location>
</feature>
<dbReference type="Pfam" id="PF00005">
    <property type="entry name" value="ABC_tran"/>
    <property type="match status" value="2"/>
</dbReference>
<feature type="transmembrane region" description="Helical" evidence="12">
    <location>
        <begin position="288"/>
        <end position="312"/>
    </location>
</feature>